<feature type="coiled-coil region" evidence="1">
    <location>
        <begin position="355"/>
        <end position="382"/>
    </location>
</feature>
<evidence type="ECO:0000313" key="4">
    <source>
        <dbReference type="Proteomes" id="UP000241769"/>
    </source>
</evidence>
<dbReference type="InterPro" id="IPR036013">
    <property type="entry name" value="Band_7/SPFH_dom_sf"/>
</dbReference>
<dbReference type="Proteomes" id="UP000241769">
    <property type="component" value="Unassembled WGS sequence"/>
</dbReference>
<dbReference type="InterPro" id="IPR001107">
    <property type="entry name" value="Band_7"/>
</dbReference>
<dbReference type="GO" id="GO:0005737">
    <property type="term" value="C:cytoplasm"/>
    <property type="evidence" value="ECO:0007669"/>
    <property type="project" value="TreeGrafter"/>
</dbReference>
<proteinExistence type="predicted"/>
<dbReference type="InParanoid" id="A0A2P6MVC5"/>
<dbReference type="PANTHER" id="PTHR14165:SF3">
    <property type="entry name" value="MAJOR VAULT PROTEIN"/>
    <property type="match status" value="1"/>
</dbReference>
<accession>A0A2P6MVC5</accession>
<keyword evidence="4" id="KW-1185">Reference proteome</keyword>
<dbReference type="Gene3D" id="3.30.479.30">
    <property type="entry name" value="Band 7 domain"/>
    <property type="match status" value="1"/>
</dbReference>
<evidence type="ECO:0000259" key="2">
    <source>
        <dbReference type="Pfam" id="PF01145"/>
    </source>
</evidence>
<protein>
    <recommendedName>
        <fullName evidence="2">Band 7 domain-containing protein</fullName>
    </recommendedName>
</protein>
<evidence type="ECO:0000313" key="3">
    <source>
        <dbReference type="EMBL" id="PRP75655.1"/>
    </source>
</evidence>
<sequence length="501" mass="56508">MGNACCIPTCSCASETEQLLLEGPLRKRVINGPGCVCVPAFTRATVRSGVLLDESQYAHIRNDLHGEISSVRGPHLYFPGAYEMVLERLTVISLSRDEWARVQNKTTGQRRVEVGEQKVYLEPMESLMDRGKGYLIDEHHAVLAKDTSTAELKLVVKQGMYIPGPFDDVIQVQEKLLLEEYEVCILKDPSGRFSFYHGSNERERSFFVPPFWSLVQLRWSNPVVVSRVAMDTTPPPTHKMVSRFDLRPSFMNYEFIARTTDNVELAISITFFWRIIDVEAMILKTADTPGDICTHARSIIIQAVAGYKLLDFLSAFNAIVTKHILQSGDRFYNERGVELLNVEVMKFHCVDKNTDRVLQEIIQETTERLKALEKQRSENEVEEARIAGEIAVEQNKSQLEMLRIKAAVEQEAANAELVDLKKGHEKRHAIIEGGAEAGKIMAFVEGMGERASDQVKMELYHMLRRLDAIKAVSGGNATLYYTPNDVNLSIESLAQSRAHSD</sequence>
<organism evidence="3 4">
    <name type="scientific">Planoprotostelium fungivorum</name>
    <dbReference type="NCBI Taxonomy" id="1890364"/>
    <lineage>
        <taxon>Eukaryota</taxon>
        <taxon>Amoebozoa</taxon>
        <taxon>Evosea</taxon>
        <taxon>Variosea</taxon>
        <taxon>Cavosteliida</taxon>
        <taxon>Cavosteliaceae</taxon>
        <taxon>Planoprotostelium</taxon>
    </lineage>
</organism>
<dbReference type="SUPFAM" id="SSF117892">
    <property type="entry name" value="Band 7/SPFH domain"/>
    <property type="match status" value="1"/>
</dbReference>
<dbReference type="PANTHER" id="PTHR14165">
    <property type="entry name" value="MAJOR VAULT PROTEIN"/>
    <property type="match status" value="1"/>
</dbReference>
<gene>
    <name evidence="3" type="ORF">PROFUN_08021</name>
</gene>
<dbReference type="GO" id="GO:0005634">
    <property type="term" value="C:nucleus"/>
    <property type="evidence" value="ECO:0007669"/>
    <property type="project" value="TreeGrafter"/>
</dbReference>
<keyword evidence="1" id="KW-0175">Coiled coil</keyword>
<dbReference type="STRING" id="1890364.A0A2P6MVC5"/>
<comment type="caution">
    <text evidence="3">The sequence shown here is derived from an EMBL/GenBank/DDBJ whole genome shotgun (WGS) entry which is preliminary data.</text>
</comment>
<dbReference type="OrthoDB" id="6125719at2759"/>
<dbReference type="Pfam" id="PF01145">
    <property type="entry name" value="Band_7"/>
    <property type="match status" value="1"/>
</dbReference>
<evidence type="ECO:0000256" key="1">
    <source>
        <dbReference type="SAM" id="Coils"/>
    </source>
</evidence>
<dbReference type="InterPro" id="IPR039059">
    <property type="entry name" value="MVP"/>
</dbReference>
<reference evidence="3 4" key="1">
    <citation type="journal article" date="2018" name="Genome Biol. Evol.">
        <title>Multiple Roots of Fruiting Body Formation in Amoebozoa.</title>
        <authorList>
            <person name="Hillmann F."/>
            <person name="Forbes G."/>
            <person name="Novohradska S."/>
            <person name="Ferling I."/>
            <person name="Riege K."/>
            <person name="Groth M."/>
            <person name="Westermann M."/>
            <person name="Marz M."/>
            <person name="Spaller T."/>
            <person name="Winckler T."/>
            <person name="Schaap P."/>
            <person name="Glockner G."/>
        </authorList>
    </citation>
    <scope>NUCLEOTIDE SEQUENCE [LARGE SCALE GENOMIC DNA]</scope>
    <source>
        <strain evidence="3 4">Jena</strain>
    </source>
</reference>
<name>A0A2P6MVC5_9EUKA</name>
<dbReference type="AlphaFoldDB" id="A0A2P6MVC5"/>
<dbReference type="EMBL" id="MDYQ01000372">
    <property type="protein sequence ID" value="PRP75655.1"/>
    <property type="molecule type" value="Genomic_DNA"/>
</dbReference>
<feature type="domain" description="Band 7" evidence="2">
    <location>
        <begin position="230"/>
        <end position="374"/>
    </location>
</feature>